<accession>A0ABV6VPM5</accession>
<evidence type="ECO:0000313" key="3">
    <source>
        <dbReference type="Proteomes" id="UP001592531"/>
    </source>
</evidence>
<gene>
    <name evidence="2" type="ORF">ACEZDE_03400</name>
</gene>
<dbReference type="Proteomes" id="UP001592531">
    <property type="component" value="Unassembled WGS sequence"/>
</dbReference>
<evidence type="ECO:0008006" key="4">
    <source>
        <dbReference type="Google" id="ProtNLM"/>
    </source>
</evidence>
<feature type="compositionally biased region" description="Basic and acidic residues" evidence="1">
    <location>
        <begin position="1"/>
        <end position="30"/>
    </location>
</feature>
<evidence type="ECO:0000256" key="1">
    <source>
        <dbReference type="SAM" id="MobiDB-lite"/>
    </source>
</evidence>
<comment type="caution">
    <text evidence="2">The sequence shown here is derived from an EMBL/GenBank/DDBJ whole genome shotgun (WGS) entry which is preliminary data.</text>
</comment>
<organism evidence="2 3">
    <name type="scientific">Streptacidiphilus cavernicola</name>
    <dbReference type="NCBI Taxonomy" id="3342716"/>
    <lineage>
        <taxon>Bacteria</taxon>
        <taxon>Bacillati</taxon>
        <taxon>Actinomycetota</taxon>
        <taxon>Actinomycetes</taxon>
        <taxon>Kitasatosporales</taxon>
        <taxon>Streptomycetaceae</taxon>
        <taxon>Streptacidiphilus</taxon>
    </lineage>
</organism>
<protein>
    <recommendedName>
        <fullName evidence="4">SAV-6107-like HEPN domain-containing protein</fullName>
    </recommendedName>
</protein>
<keyword evidence="3" id="KW-1185">Reference proteome</keyword>
<reference evidence="2 3" key="1">
    <citation type="submission" date="2024-09" db="EMBL/GenBank/DDBJ databases">
        <authorList>
            <person name="Lee S.D."/>
        </authorList>
    </citation>
    <scope>NUCLEOTIDE SEQUENCE [LARGE SCALE GENOMIC DNA]</scope>
    <source>
        <strain evidence="2 3">N8-3</strain>
    </source>
</reference>
<feature type="region of interest" description="Disordered" evidence="1">
    <location>
        <begin position="1"/>
        <end position="45"/>
    </location>
</feature>
<name>A0ABV6VPM5_9ACTN</name>
<evidence type="ECO:0000313" key="2">
    <source>
        <dbReference type="EMBL" id="MFC1415692.1"/>
    </source>
</evidence>
<sequence length="72" mass="7738">MDGSTEREDQLASGRRHLEQATEAAAEARRLLTPTDGVVSEENRAEGESLMRLADSYARLAQLALRIAGPAG</sequence>
<dbReference type="RefSeq" id="WP_380531835.1">
    <property type="nucleotide sequence ID" value="NZ_JBHFAB010000002.1"/>
</dbReference>
<proteinExistence type="predicted"/>
<dbReference type="EMBL" id="JBHFAB010000002">
    <property type="protein sequence ID" value="MFC1415692.1"/>
    <property type="molecule type" value="Genomic_DNA"/>
</dbReference>